<name>A0A1I7WYT0_HETBA</name>
<sequence length="22" mass="2599">MSCVRIRILKALSLYTVLHRPE</sequence>
<dbReference type="WBParaSite" id="Hba_10346">
    <property type="protein sequence ID" value="Hba_10346"/>
    <property type="gene ID" value="Hba_10346"/>
</dbReference>
<dbReference type="AlphaFoldDB" id="A0A1I7WYT0"/>
<keyword evidence="1" id="KW-1185">Reference proteome</keyword>
<evidence type="ECO:0000313" key="1">
    <source>
        <dbReference type="Proteomes" id="UP000095283"/>
    </source>
</evidence>
<evidence type="ECO:0000313" key="2">
    <source>
        <dbReference type="WBParaSite" id="Hba_10346"/>
    </source>
</evidence>
<dbReference type="Proteomes" id="UP000095283">
    <property type="component" value="Unplaced"/>
</dbReference>
<protein>
    <submittedName>
        <fullName evidence="2">Transcriptional regulator</fullName>
    </submittedName>
</protein>
<proteinExistence type="predicted"/>
<accession>A0A1I7WYT0</accession>
<organism evidence="1 2">
    <name type="scientific">Heterorhabditis bacteriophora</name>
    <name type="common">Entomopathogenic nematode worm</name>
    <dbReference type="NCBI Taxonomy" id="37862"/>
    <lineage>
        <taxon>Eukaryota</taxon>
        <taxon>Metazoa</taxon>
        <taxon>Ecdysozoa</taxon>
        <taxon>Nematoda</taxon>
        <taxon>Chromadorea</taxon>
        <taxon>Rhabditida</taxon>
        <taxon>Rhabditina</taxon>
        <taxon>Rhabditomorpha</taxon>
        <taxon>Strongyloidea</taxon>
        <taxon>Heterorhabditidae</taxon>
        <taxon>Heterorhabditis</taxon>
    </lineage>
</organism>
<reference evidence="2" key="1">
    <citation type="submission" date="2016-11" db="UniProtKB">
        <authorList>
            <consortium name="WormBaseParasite"/>
        </authorList>
    </citation>
    <scope>IDENTIFICATION</scope>
</reference>